<dbReference type="SUPFAM" id="SSF56935">
    <property type="entry name" value="Porins"/>
    <property type="match status" value="1"/>
</dbReference>
<comment type="subcellular location">
    <subcellularLocation>
        <location evidence="1 11">Cell outer membrane</location>
        <topology evidence="1 11">Multi-pass membrane protein</topology>
    </subcellularLocation>
</comment>
<evidence type="ECO:0000256" key="5">
    <source>
        <dbReference type="ARBA" id="ARBA00022692"/>
    </source>
</evidence>
<keyword evidence="3 11" id="KW-1134">Transmembrane beta strand</keyword>
<evidence type="ECO:0000256" key="13">
    <source>
        <dbReference type="SAM" id="SignalP"/>
    </source>
</evidence>
<keyword evidence="9 11" id="KW-0472">Membrane</keyword>
<keyword evidence="6" id="KW-0408">Iron</keyword>
<name>A0A975D9A8_9GAMM</name>
<evidence type="ECO:0000313" key="17">
    <source>
        <dbReference type="Proteomes" id="UP000682739"/>
    </source>
</evidence>
<feature type="signal peptide" evidence="13">
    <location>
        <begin position="1"/>
        <end position="22"/>
    </location>
</feature>
<protein>
    <submittedName>
        <fullName evidence="16">TonB-dependent receptor</fullName>
    </submittedName>
</protein>
<dbReference type="AlphaFoldDB" id="A0A975D9A8"/>
<dbReference type="PROSITE" id="PS52016">
    <property type="entry name" value="TONB_DEPENDENT_REC_3"/>
    <property type="match status" value="1"/>
</dbReference>
<evidence type="ECO:0000256" key="6">
    <source>
        <dbReference type="ARBA" id="ARBA00023004"/>
    </source>
</evidence>
<evidence type="ECO:0000256" key="7">
    <source>
        <dbReference type="ARBA" id="ARBA00023065"/>
    </source>
</evidence>
<dbReference type="KEGG" id="psym:J1N51_08985"/>
<feature type="chain" id="PRO_5037744982" evidence="13">
    <location>
        <begin position="23"/>
        <end position="711"/>
    </location>
</feature>
<feature type="domain" description="TonB-dependent receptor plug" evidence="15">
    <location>
        <begin position="47"/>
        <end position="152"/>
    </location>
</feature>
<dbReference type="Proteomes" id="UP000682739">
    <property type="component" value="Chromosome"/>
</dbReference>
<keyword evidence="4" id="KW-0410">Iron transport</keyword>
<evidence type="ECO:0000256" key="8">
    <source>
        <dbReference type="ARBA" id="ARBA00023077"/>
    </source>
</evidence>
<evidence type="ECO:0000256" key="11">
    <source>
        <dbReference type="PROSITE-ProRule" id="PRU01360"/>
    </source>
</evidence>
<evidence type="ECO:0000259" key="14">
    <source>
        <dbReference type="Pfam" id="PF00593"/>
    </source>
</evidence>
<keyword evidence="17" id="KW-1185">Reference proteome</keyword>
<dbReference type="EMBL" id="CP072110">
    <property type="protein sequence ID" value="QTH62897.1"/>
    <property type="molecule type" value="Genomic_DNA"/>
</dbReference>
<accession>A0A975D9A8</accession>
<dbReference type="PANTHER" id="PTHR32552:SF81">
    <property type="entry name" value="TONB-DEPENDENT OUTER MEMBRANE RECEPTOR"/>
    <property type="match status" value="1"/>
</dbReference>
<dbReference type="RefSeq" id="WP_208830550.1">
    <property type="nucleotide sequence ID" value="NZ_CP072110.1"/>
</dbReference>
<organism evidence="16 17">
    <name type="scientific">Psychrosphaera ytuae</name>
    <dbReference type="NCBI Taxonomy" id="2820710"/>
    <lineage>
        <taxon>Bacteria</taxon>
        <taxon>Pseudomonadati</taxon>
        <taxon>Pseudomonadota</taxon>
        <taxon>Gammaproteobacteria</taxon>
        <taxon>Alteromonadales</taxon>
        <taxon>Pseudoalteromonadaceae</taxon>
        <taxon>Psychrosphaera</taxon>
    </lineage>
</organism>
<dbReference type="GO" id="GO:0009279">
    <property type="term" value="C:cell outer membrane"/>
    <property type="evidence" value="ECO:0007669"/>
    <property type="project" value="UniProtKB-SubCell"/>
</dbReference>
<evidence type="ECO:0000256" key="12">
    <source>
        <dbReference type="RuleBase" id="RU003357"/>
    </source>
</evidence>
<gene>
    <name evidence="16" type="ORF">J1N51_08985</name>
</gene>
<sequence length="711" mass="78849">MKLSIVALATLSVLATPFSVVAAKEKNSNSDIETIEVKGELIKTPANKIANSLQVLTTEALEKSGASHLESVLQQLGNVNFASGASRARFIQVRGIGERSQFVDPINPSVGMSIDGIDYSGIGTAAGLFDVEQVEVFKGPQGTNAGANAMAGFVNILSTQPSSNANNKLRVEVGNYGLFNVGLAAGTNISKKAAARVAISKLSADGYIENTHLNRDDTNNIDELSMRALVDIAATKDLDLQLVLHHFDIDNGYDAFSLDQNRTTLSDEPGRDTQKTTAFGLNAKFTGYESVNIGVATSVSNSDMEYGYDEDWAYVGIHPDEYSSTDYYLRDRSADQFDIRVSDKQNQWVGGLYIQQRDVDLTRQYTWLSEDFASQYEQDNIALYGEHRYTLAKDITLSAGVRIENNKGEYTDSNAVSNDTSETMIGGHLTATKQASKSTVHYVRLSRGFKSGGVNGEALARVGEPGLERFNQDLLNSGSFEPEILNNIELGTRYYNRKQGLKASSVLFYSSRHDMQVKQWFTNDKEVVNSNEQPIFVGYISNAPSGSNYGLESNLQWQATGDFEVLAGFSWLSSQVDNMYRLETDPITWEDVRVSIDGREQAHAPSYQYQLGFNWQIADRIKWHATLNGRDGYFYSFSHDQEADKVNLVNTSITYQGDFFDVTLWARNLTDQDYGVRGFYFGNDPRDGYTAKTWEQLGEPRVIGLRVDVLF</sequence>
<keyword evidence="7" id="KW-0406">Ion transport</keyword>
<dbReference type="Gene3D" id="2.40.170.20">
    <property type="entry name" value="TonB-dependent receptor, beta-barrel domain"/>
    <property type="match status" value="1"/>
</dbReference>
<dbReference type="InterPro" id="IPR012910">
    <property type="entry name" value="Plug_dom"/>
</dbReference>
<evidence type="ECO:0000313" key="16">
    <source>
        <dbReference type="EMBL" id="QTH62897.1"/>
    </source>
</evidence>
<evidence type="ECO:0000256" key="10">
    <source>
        <dbReference type="ARBA" id="ARBA00023237"/>
    </source>
</evidence>
<feature type="domain" description="TonB-dependent receptor-like beta-barrel" evidence="14">
    <location>
        <begin position="247"/>
        <end position="669"/>
    </location>
</feature>
<reference evidence="16" key="1">
    <citation type="submission" date="2021-03" db="EMBL/GenBank/DDBJ databases">
        <title>Description of Psychrosphaera ytuae sp. nov. isolated from deep sea sediment of South China Sea.</title>
        <authorList>
            <person name="Zhang J."/>
            <person name="Xu X.-D."/>
        </authorList>
    </citation>
    <scope>NUCLEOTIDE SEQUENCE</scope>
    <source>
        <strain evidence="16">MTZ26</strain>
    </source>
</reference>
<keyword evidence="13" id="KW-0732">Signal</keyword>
<dbReference type="PANTHER" id="PTHR32552">
    <property type="entry name" value="FERRICHROME IRON RECEPTOR-RELATED"/>
    <property type="match status" value="1"/>
</dbReference>
<dbReference type="Pfam" id="PF00593">
    <property type="entry name" value="TonB_dep_Rec_b-barrel"/>
    <property type="match status" value="1"/>
</dbReference>
<proteinExistence type="inferred from homology"/>
<keyword evidence="16" id="KW-0675">Receptor</keyword>
<evidence type="ECO:0000256" key="1">
    <source>
        <dbReference type="ARBA" id="ARBA00004571"/>
    </source>
</evidence>
<comment type="similarity">
    <text evidence="11 12">Belongs to the TonB-dependent receptor family.</text>
</comment>
<keyword evidence="2 11" id="KW-0813">Transport</keyword>
<keyword evidence="10 11" id="KW-0998">Cell outer membrane</keyword>
<keyword evidence="8 12" id="KW-0798">TonB box</keyword>
<dbReference type="InterPro" id="IPR000531">
    <property type="entry name" value="Beta-barrel_TonB"/>
</dbReference>
<evidence type="ECO:0000256" key="9">
    <source>
        <dbReference type="ARBA" id="ARBA00023136"/>
    </source>
</evidence>
<dbReference type="InterPro" id="IPR039426">
    <property type="entry name" value="TonB-dep_rcpt-like"/>
</dbReference>
<dbReference type="InterPro" id="IPR036942">
    <property type="entry name" value="Beta-barrel_TonB_sf"/>
</dbReference>
<dbReference type="Pfam" id="PF07715">
    <property type="entry name" value="Plug"/>
    <property type="match status" value="1"/>
</dbReference>
<evidence type="ECO:0000259" key="15">
    <source>
        <dbReference type="Pfam" id="PF07715"/>
    </source>
</evidence>
<evidence type="ECO:0000256" key="3">
    <source>
        <dbReference type="ARBA" id="ARBA00022452"/>
    </source>
</evidence>
<evidence type="ECO:0000256" key="4">
    <source>
        <dbReference type="ARBA" id="ARBA00022496"/>
    </source>
</evidence>
<keyword evidence="5 11" id="KW-0812">Transmembrane</keyword>
<evidence type="ECO:0000256" key="2">
    <source>
        <dbReference type="ARBA" id="ARBA00022448"/>
    </source>
</evidence>
<dbReference type="GO" id="GO:0006826">
    <property type="term" value="P:iron ion transport"/>
    <property type="evidence" value="ECO:0007669"/>
    <property type="project" value="UniProtKB-KW"/>
</dbReference>